<dbReference type="PANTHER" id="PTHR30204:SF90">
    <property type="entry name" value="HTH-TYPE TRANSCRIPTIONAL ACTIVATOR MTA"/>
    <property type="match status" value="1"/>
</dbReference>
<dbReference type="InterPro" id="IPR036244">
    <property type="entry name" value="TipA-like_antibiotic-bd"/>
</dbReference>
<evidence type="ECO:0000256" key="1">
    <source>
        <dbReference type="ARBA" id="ARBA00023015"/>
    </source>
</evidence>
<accession>A0A8J3QP19</accession>
<dbReference type="CDD" id="cd01106">
    <property type="entry name" value="HTH_TipAL-Mta"/>
    <property type="match status" value="1"/>
</dbReference>
<dbReference type="SUPFAM" id="SSF89082">
    <property type="entry name" value="Antibiotic binding domain of TipA-like multidrug resistance regulators"/>
    <property type="match status" value="1"/>
</dbReference>
<evidence type="ECO:0000256" key="2">
    <source>
        <dbReference type="ARBA" id="ARBA00023125"/>
    </source>
</evidence>
<evidence type="ECO:0000256" key="4">
    <source>
        <dbReference type="ARBA" id="ARBA00023163"/>
    </source>
</evidence>
<protein>
    <submittedName>
        <fullName evidence="6">HTH-type transcriptional activator TipA</fullName>
    </submittedName>
</protein>
<keyword evidence="3" id="KW-0010">Activator</keyword>
<dbReference type="EMBL" id="BONZ01000016">
    <property type="protein sequence ID" value="GIH13729.1"/>
    <property type="molecule type" value="Genomic_DNA"/>
</dbReference>
<keyword evidence="7" id="KW-1185">Reference proteome</keyword>
<reference evidence="6" key="1">
    <citation type="submission" date="2021-01" db="EMBL/GenBank/DDBJ databases">
        <title>Whole genome shotgun sequence of Rugosimonospora africana NBRC 104875.</title>
        <authorList>
            <person name="Komaki H."/>
            <person name="Tamura T."/>
        </authorList>
    </citation>
    <scope>NUCLEOTIDE SEQUENCE</scope>
    <source>
        <strain evidence="6">NBRC 104875</strain>
    </source>
</reference>
<evidence type="ECO:0000259" key="5">
    <source>
        <dbReference type="PROSITE" id="PS50937"/>
    </source>
</evidence>
<dbReference type="PANTHER" id="PTHR30204">
    <property type="entry name" value="REDOX-CYCLING DRUG-SENSING TRANSCRIPTIONAL ACTIVATOR SOXR"/>
    <property type="match status" value="1"/>
</dbReference>
<dbReference type="SMART" id="SM00422">
    <property type="entry name" value="HTH_MERR"/>
    <property type="match status" value="1"/>
</dbReference>
<dbReference type="Gene3D" id="1.10.490.50">
    <property type="entry name" value="Antibiotic binding domain of TipA-like multidrug resistance regulators"/>
    <property type="match status" value="1"/>
</dbReference>
<dbReference type="InterPro" id="IPR009061">
    <property type="entry name" value="DNA-bd_dom_put_sf"/>
</dbReference>
<sequence length="253" mass="28937">MDYSVGQVARYAGISVRTLHHYHEIGLLTPRGRTATGYRRYGGSDLERLQQVLFYRELGFPLEEIAAILDDPGTDAQAHLRRQHTLLNKRIDRLRTMVTAVERAMEAEKMGVSLTPEERFEVFGENDPAQYADEVEQRWGETDAYKQSQERMKSYTKDDWVTIKAEGEEATRRFAEAMASGEPAAGQSAMDAAEAHRQHIERWFYDVPYAMHRCLAEMYVADPRFTANYEEVAPGLAQYVRDAILANADRHEA</sequence>
<feature type="domain" description="HTH merR-type" evidence="5">
    <location>
        <begin position="1"/>
        <end position="71"/>
    </location>
</feature>
<dbReference type="AlphaFoldDB" id="A0A8J3QP19"/>
<dbReference type="InterPro" id="IPR000551">
    <property type="entry name" value="MerR-type_HTH_dom"/>
</dbReference>
<keyword evidence="2" id="KW-0238">DNA-binding</keyword>
<evidence type="ECO:0000313" key="6">
    <source>
        <dbReference type="EMBL" id="GIH13729.1"/>
    </source>
</evidence>
<dbReference type="RefSeq" id="WP_203917413.1">
    <property type="nucleotide sequence ID" value="NZ_BONZ01000016.1"/>
</dbReference>
<keyword evidence="1" id="KW-0805">Transcription regulation</keyword>
<dbReference type="PRINTS" id="PR00040">
    <property type="entry name" value="HTHMERR"/>
</dbReference>
<dbReference type="InterPro" id="IPR047057">
    <property type="entry name" value="MerR_fam"/>
</dbReference>
<dbReference type="SUPFAM" id="SSF46955">
    <property type="entry name" value="Putative DNA-binding domain"/>
    <property type="match status" value="1"/>
</dbReference>
<dbReference type="PROSITE" id="PS50937">
    <property type="entry name" value="HTH_MERR_2"/>
    <property type="match status" value="1"/>
</dbReference>
<gene>
    <name evidence="6" type="primary">tipA</name>
    <name evidence="6" type="ORF">Raf01_19010</name>
</gene>
<dbReference type="Proteomes" id="UP000642748">
    <property type="component" value="Unassembled WGS sequence"/>
</dbReference>
<dbReference type="Gene3D" id="1.10.1660.10">
    <property type="match status" value="1"/>
</dbReference>
<keyword evidence="4" id="KW-0804">Transcription</keyword>
<evidence type="ECO:0000256" key="3">
    <source>
        <dbReference type="ARBA" id="ARBA00023159"/>
    </source>
</evidence>
<comment type="caution">
    <text evidence="6">The sequence shown here is derived from an EMBL/GenBank/DDBJ whole genome shotgun (WGS) entry which is preliminary data.</text>
</comment>
<dbReference type="GO" id="GO:0003677">
    <property type="term" value="F:DNA binding"/>
    <property type="evidence" value="ECO:0007669"/>
    <property type="project" value="UniProtKB-KW"/>
</dbReference>
<evidence type="ECO:0000313" key="7">
    <source>
        <dbReference type="Proteomes" id="UP000642748"/>
    </source>
</evidence>
<organism evidence="6 7">
    <name type="scientific">Rugosimonospora africana</name>
    <dbReference type="NCBI Taxonomy" id="556532"/>
    <lineage>
        <taxon>Bacteria</taxon>
        <taxon>Bacillati</taxon>
        <taxon>Actinomycetota</taxon>
        <taxon>Actinomycetes</taxon>
        <taxon>Micromonosporales</taxon>
        <taxon>Micromonosporaceae</taxon>
        <taxon>Rugosimonospora</taxon>
    </lineage>
</organism>
<dbReference type="InterPro" id="IPR012925">
    <property type="entry name" value="TipAS_dom"/>
</dbReference>
<proteinExistence type="predicted"/>
<dbReference type="Pfam" id="PF13411">
    <property type="entry name" value="MerR_1"/>
    <property type="match status" value="1"/>
</dbReference>
<dbReference type="Pfam" id="PF07739">
    <property type="entry name" value="TipAS"/>
    <property type="match status" value="1"/>
</dbReference>
<name>A0A8J3QP19_9ACTN</name>
<dbReference type="GO" id="GO:0003700">
    <property type="term" value="F:DNA-binding transcription factor activity"/>
    <property type="evidence" value="ECO:0007669"/>
    <property type="project" value="InterPro"/>
</dbReference>